<dbReference type="Proteomes" id="UP000265515">
    <property type="component" value="Unassembled WGS sequence"/>
</dbReference>
<dbReference type="AlphaFoldDB" id="A0A388KVW0"/>
<dbReference type="EMBL" id="BFEA01000196">
    <property type="protein sequence ID" value="GBG74083.1"/>
    <property type="molecule type" value="Genomic_DNA"/>
</dbReference>
<keyword evidence="2" id="KW-1185">Reference proteome</keyword>
<accession>A0A388KVW0</accession>
<sequence>MPGRLGGLRRRSVFVTAEASGRMAENASVDGRWLFSIGRAFCPPHNRWRRPGDLLDHWNAIQSSHFSFDSDDETDQILWAATTAELQFSTIHL</sequence>
<reference evidence="1 2" key="1">
    <citation type="journal article" date="2018" name="Cell">
        <title>The Chara Genome: Secondary Complexity and Implications for Plant Terrestrialization.</title>
        <authorList>
            <person name="Nishiyama T."/>
            <person name="Sakayama H."/>
            <person name="Vries J.D."/>
            <person name="Buschmann H."/>
            <person name="Saint-Marcoux D."/>
            <person name="Ullrich K.K."/>
            <person name="Haas F.B."/>
            <person name="Vanderstraeten L."/>
            <person name="Becker D."/>
            <person name="Lang D."/>
            <person name="Vosolsobe S."/>
            <person name="Rombauts S."/>
            <person name="Wilhelmsson P.K.I."/>
            <person name="Janitza P."/>
            <person name="Kern R."/>
            <person name="Heyl A."/>
            <person name="Rumpler F."/>
            <person name="Villalobos L.I.A.C."/>
            <person name="Clay J.M."/>
            <person name="Skokan R."/>
            <person name="Toyoda A."/>
            <person name="Suzuki Y."/>
            <person name="Kagoshima H."/>
            <person name="Schijlen E."/>
            <person name="Tajeshwar N."/>
            <person name="Catarino B."/>
            <person name="Hetherington A.J."/>
            <person name="Saltykova A."/>
            <person name="Bonnot C."/>
            <person name="Breuninger H."/>
            <person name="Symeonidi A."/>
            <person name="Radhakrishnan G.V."/>
            <person name="Van Nieuwerburgh F."/>
            <person name="Deforce D."/>
            <person name="Chang C."/>
            <person name="Karol K.G."/>
            <person name="Hedrich R."/>
            <person name="Ulvskov P."/>
            <person name="Glockner G."/>
            <person name="Delwiche C.F."/>
            <person name="Petrasek J."/>
            <person name="Van de Peer Y."/>
            <person name="Friml J."/>
            <person name="Beilby M."/>
            <person name="Dolan L."/>
            <person name="Kohara Y."/>
            <person name="Sugano S."/>
            <person name="Fujiyama A."/>
            <person name="Delaux P.-M."/>
            <person name="Quint M."/>
            <person name="TheiBen G."/>
            <person name="Hagemann M."/>
            <person name="Harholt J."/>
            <person name="Dunand C."/>
            <person name="Zachgo S."/>
            <person name="Langdale J."/>
            <person name="Maumus F."/>
            <person name="Straeten D.V.D."/>
            <person name="Gould S.B."/>
            <person name="Rensing S.A."/>
        </authorList>
    </citation>
    <scope>NUCLEOTIDE SEQUENCE [LARGE SCALE GENOMIC DNA]</scope>
    <source>
        <strain evidence="1 2">S276</strain>
    </source>
</reference>
<dbReference type="Gramene" id="GBG74083">
    <property type="protein sequence ID" value="GBG74083"/>
    <property type="gene ID" value="CBR_g17794"/>
</dbReference>
<proteinExistence type="predicted"/>
<comment type="caution">
    <text evidence="1">The sequence shown here is derived from an EMBL/GenBank/DDBJ whole genome shotgun (WGS) entry which is preliminary data.</text>
</comment>
<organism evidence="1 2">
    <name type="scientific">Chara braunii</name>
    <name type="common">Braun's stonewort</name>
    <dbReference type="NCBI Taxonomy" id="69332"/>
    <lineage>
        <taxon>Eukaryota</taxon>
        <taxon>Viridiplantae</taxon>
        <taxon>Streptophyta</taxon>
        <taxon>Charophyceae</taxon>
        <taxon>Charales</taxon>
        <taxon>Characeae</taxon>
        <taxon>Chara</taxon>
    </lineage>
</organism>
<gene>
    <name evidence="1" type="ORF">CBR_g17794</name>
</gene>
<evidence type="ECO:0000313" key="2">
    <source>
        <dbReference type="Proteomes" id="UP000265515"/>
    </source>
</evidence>
<name>A0A388KVW0_CHABU</name>
<protein>
    <submittedName>
        <fullName evidence="1">Uncharacterized protein</fullName>
    </submittedName>
</protein>
<evidence type="ECO:0000313" key="1">
    <source>
        <dbReference type="EMBL" id="GBG74083.1"/>
    </source>
</evidence>